<comment type="caution">
    <text evidence="2">The sequence shown here is derived from an EMBL/GenBank/DDBJ whole genome shotgun (WGS) entry which is preliminary data.</text>
</comment>
<feature type="transmembrane region" description="Helical" evidence="1">
    <location>
        <begin position="374"/>
        <end position="394"/>
    </location>
</feature>
<keyword evidence="1" id="KW-1133">Transmembrane helix</keyword>
<feature type="transmembrane region" description="Helical" evidence="1">
    <location>
        <begin position="341"/>
        <end position="362"/>
    </location>
</feature>
<dbReference type="PANTHER" id="PTHR13146:SF6">
    <property type="entry name" value="THH1_TOM1_TOM3 DOMAIN-CONTAINING PROTEIN"/>
    <property type="match status" value="1"/>
</dbReference>
<keyword evidence="1" id="KW-0812">Transmembrane</keyword>
<dbReference type="InterPro" id="IPR037185">
    <property type="entry name" value="EmrE-like"/>
</dbReference>
<reference evidence="2" key="1">
    <citation type="submission" date="2023-01" db="EMBL/GenBank/DDBJ databases">
        <title>Metagenome sequencing of chrysophaentin producing Chrysophaeum taylorii.</title>
        <authorList>
            <person name="Davison J."/>
            <person name="Bewley C."/>
        </authorList>
    </citation>
    <scope>NUCLEOTIDE SEQUENCE</scope>
    <source>
        <strain evidence="2">NIES-1699</strain>
    </source>
</reference>
<feature type="transmembrane region" description="Helical" evidence="1">
    <location>
        <begin position="406"/>
        <end position="424"/>
    </location>
</feature>
<sequence>MRDEEADETKEAEVETVAMPEAPHVEVIVEETLCCGALVKDEDDPDFGCLLGPLLLSVLIVVCGTASTITSKLQYNTRSQGTDRCDKHDDDDYDDDEKWKNCKFDKPWFQTLVMKLAMSLCFVIAKVTKWYRERQARTAPVAIPSDFGEPLLSPVPDKKQQEPSARAIRLIAYPALTDLVQTVLAQAGLLWVTSSTYQMMRGSVIIFTCALSIRYMGKVMTPTRWAAIAVVCLAIVVVGVAGLLGEDTSGASADTYILGIGLILLGQVVGAVQFVLEEHLMVRLNVTPTLLVGWEGIWGVLYFVVLAPALTYSPKLGGGAASDIWHEDFVDTWVQLTNSDALILLTAISGVALLVYNLVGNMVTKQLSAVMRSILESCRTLGVWITGIVIWYGFDDHDSGEKWDVFSYLELLGFFLLVYGTLAYKDIVPIPGLAKKVVI</sequence>
<evidence type="ECO:0008006" key="4">
    <source>
        <dbReference type="Google" id="ProtNLM"/>
    </source>
</evidence>
<protein>
    <recommendedName>
        <fullName evidence="4">EamA domain-containing protein</fullName>
    </recommendedName>
</protein>
<dbReference type="AlphaFoldDB" id="A0AAD7XHZ2"/>
<accession>A0AAD7XHZ2</accession>
<dbReference type="PANTHER" id="PTHR13146">
    <property type="match status" value="1"/>
</dbReference>
<feature type="transmembrane region" description="Helical" evidence="1">
    <location>
        <begin position="225"/>
        <end position="244"/>
    </location>
</feature>
<dbReference type="Proteomes" id="UP001230188">
    <property type="component" value="Unassembled WGS sequence"/>
</dbReference>
<feature type="transmembrane region" description="Helical" evidence="1">
    <location>
        <begin position="288"/>
        <end position="310"/>
    </location>
</feature>
<gene>
    <name evidence="2" type="ORF">CTAYLR_001811</name>
</gene>
<feature type="transmembrane region" description="Helical" evidence="1">
    <location>
        <begin position="108"/>
        <end position="127"/>
    </location>
</feature>
<evidence type="ECO:0000256" key="1">
    <source>
        <dbReference type="SAM" id="Phobius"/>
    </source>
</evidence>
<keyword evidence="3" id="KW-1185">Reference proteome</keyword>
<dbReference type="SUPFAM" id="SSF103481">
    <property type="entry name" value="Multidrug resistance efflux transporter EmrE"/>
    <property type="match status" value="1"/>
</dbReference>
<evidence type="ECO:0000313" key="3">
    <source>
        <dbReference type="Proteomes" id="UP001230188"/>
    </source>
</evidence>
<evidence type="ECO:0000313" key="2">
    <source>
        <dbReference type="EMBL" id="KAJ8600043.1"/>
    </source>
</evidence>
<feature type="transmembrane region" description="Helical" evidence="1">
    <location>
        <begin position="47"/>
        <end position="69"/>
    </location>
</feature>
<dbReference type="EMBL" id="JAQMWT010000531">
    <property type="protein sequence ID" value="KAJ8600043.1"/>
    <property type="molecule type" value="Genomic_DNA"/>
</dbReference>
<organism evidence="2 3">
    <name type="scientific">Chrysophaeum taylorii</name>
    <dbReference type="NCBI Taxonomy" id="2483200"/>
    <lineage>
        <taxon>Eukaryota</taxon>
        <taxon>Sar</taxon>
        <taxon>Stramenopiles</taxon>
        <taxon>Ochrophyta</taxon>
        <taxon>Pelagophyceae</taxon>
        <taxon>Pelagomonadales</taxon>
        <taxon>Pelagomonadaceae</taxon>
        <taxon>Chrysophaeum</taxon>
    </lineage>
</organism>
<feature type="transmembrane region" description="Helical" evidence="1">
    <location>
        <begin position="256"/>
        <end position="276"/>
    </location>
</feature>
<proteinExistence type="predicted"/>
<dbReference type="GO" id="GO:0016020">
    <property type="term" value="C:membrane"/>
    <property type="evidence" value="ECO:0007669"/>
    <property type="project" value="TreeGrafter"/>
</dbReference>
<name>A0AAD7XHZ2_9STRA</name>
<keyword evidence="1" id="KW-0472">Membrane</keyword>